<evidence type="ECO:0000256" key="1">
    <source>
        <dbReference type="ARBA" id="ARBA00004613"/>
    </source>
</evidence>
<evidence type="ECO:0000256" key="2">
    <source>
        <dbReference type="ARBA" id="ARBA00022729"/>
    </source>
</evidence>
<feature type="region of interest" description="Disordered" evidence="3">
    <location>
        <begin position="26"/>
        <end position="70"/>
    </location>
</feature>
<evidence type="ECO:0000256" key="3">
    <source>
        <dbReference type="SAM" id="MobiDB-lite"/>
    </source>
</evidence>
<reference evidence="6" key="1">
    <citation type="journal article" date="2019" name="Int. J. Syst. Evol. Microbiol.">
        <title>The Global Catalogue of Microorganisms (GCM) 10K type strain sequencing project: providing services to taxonomists for standard genome sequencing and annotation.</title>
        <authorList>
            <consortium name="The Broad Institute Genomics Platform"/>
            <consortium name="The Broad Institute Genome Sequencing Center for Infectious Disease"/>
            <person name="Wu L."/>
            <person name="Ma J."/>
        </authorList>
    </citation>
    <scope>NUCLEOTIDE SEQUENCE [LARGE SCALE GENOMIC DNA]</scope>
    <source>
        <strain evidence="6">JCM 16702</strain>
    </source>
</reference>
<organism evidence="5 6">
    <name type="scientific">Actinomadura miaoliensis</name>
    <dbReference type="NCBI Taxonomy" id="430685"/>
    <lineage>
        <taxon>Bacteria</taxon>
        <taxon>Bacillati</taxon>
        <taxon>Actinomycetota</taxon>
        <taxon>Actinomycetes</taxon>
        <taxon>Streptosporangiales</taxon>
        <taxon>Thermomonosporaceae</taxon>
        <taxon>Actinomadura</taxon>
    </lineage>
</organism>
<sequence>MPLLHKIAGVVIVCAVIMGLVLPRDERGSEPEREAARAGAQTKSENEADKDTPARPARQGRTTHARPSPSVTVIAQARPEVARIRANELGQIPVLMYHRIVKKPEMSLDRSVQEFRDEITRLAKSGYVPITAGEFAAGRVDVPAGRHPVVLTFDDSTPGHFALDAHGNPAPDTVVSVLTEVARQYPGFRPTATFYLNKDPFQLGDRTGEGLKWLVQHGFELGNHTLSHKNLAQMSQSGVEKEIGDIEGQIVSLAGVHTKTLAYPFGSEPKKAAWAQAKTGSYRFNGVFLAGWRPSESPFSRDFDWRRIPRVRSEGKIAEDDCKRYCSIAWLDWLDKNPTERYISDGDPNTVSFPRAAESKLASRFRVYARAY</sequence>
<dbReference type="PANTHER" id="PTHR34216:SF3">
    <property type="entry name" value="POLY-BETA-1,6-N-ACETYL-D-GLUCOSAMINE N-DEACETYLASE"/>
    <property type="match status" value="1"/>
</dbReference>
<comment type="caution">
    <text evidence="5">The sequence shown here is derived from an EMBL/GenBank/DDBJ whole genome shotgun (WGS) entry which is preliminary data.</text>
</comment>
<dbReference type="Proteomes" id="UP001500683">
    <property type="component" value="Unassembled WGS sequence"/>
</dbReference>
<evidence type="ECO:0000313" key="5">
    <source>
        <dbReference type="EMBL" id="GAA4084017.1"/>
    </source>
</evidence>
<protein>
    <submittedName>
        <fullName evidence="5">Polysaccharide deacetylase family protein</fullName>
    </submittedName>
</protein>
<feature type="compositionally biased region" description="Basic and acidic residues" evidence="3">
    <location>
        <begin position="44"/>
        <end position="53"/>
    </location>
</feature>
<dbReference type="InterPro" id="IPR051398">
    <property type="entry name" value="Polysacch_Deacetylase"/>
</dbReference>
<keyword evidence="6" id="KW-1185">Reference proteome</keyword>
<dbReference type="Pfam" id="PF01522">
    <property type="entry name" value="Polysacc_deac_1"/>
    <property type="match status" value="1"/>
</dbReference>
<dbReference type="SUPFAM" id="SSF88713">
    <property type="entry name" value="Glycoside hydrolase/deacetylase"/>
    <property type="match status" value="1"/>
</dbReference>
<evidence type="ECO:0000313" key="6">
    <source>
        <dbReference type="Proteomes" id="UP001500683"/>
    </source>
</evidence>
<accession>A0ABP7WB05</accession>
<dbReference type="InterPro" id="IPR011330">
    <property type="entry name" value="Glyco_hydro/deAcase_b/a-brl"/>
</dbReference>
<evidence type="ECO:0000259" key="4">
    <source>
        <dbReference type="PROSITE" id="PS51677"/>
    </source>
</evidence>
<dbReference type="PROSITE" id="PS51677">
    <property type="entry name" value="NODB"/>
    <property type="match status" value="1"/>
</dbReference>
<dbReference type="InterPro" id="IPR002509">
    <property type="entry name" value="NODB_dom"/>
</dbReference>
<name>A0ABP7WB05_9ACTN</name>
<comment type="subcellular location">
    <subcellularLocation>
        <location evidence="1">Secreted</location>
    </subcellularLocation>
</comment>
<keyword evidence="2" id="KW-0732">Signal</keyword>
<gene>
    <name evidence="5" type="ORF">GCM10022214_49740</name>
</gene>
<dbReference type="RefSeq" id="WP_344952046.1">
    <property type="nucleotide sequence ID" value="NZ_BAAAZG010000036.1"/>
</dbReference>
<dbReference type="PANTHER" id="PTHR34216">
    <property type="match status" value="1"/>
</dbReference>
<dbReference type="Gene3D" id="3.20.20.370">
    <property type="entry name" value="Glycoside hydrolase/deacetylase"/>
    <property type="match status" value="1"/>
</dbReference>
<feature type="compositionally biased region" description="Basic and acidic residues" evidence="3">
    <location>
        <begin position="26"/>
        <end position="36"/>
    </location>
</feature>
<dbReference type="EMBL" id="BAAAZG010000036">
    <property type="protein sequence ID" value="GAA4084017.1"/>
    <property type="molecule type" value="Genomic_DNA"/>
</dbReference>
<feature type="domain" description="NodB homology" evidence="4">
    <location>
        <begin position="147"/>
        <end position="372"/>
    </location>
</feature>
<proteinExistence type="predicted"/>